<evidence type="ECO:0000256" key="1">
    <source>
        <dbReference type="SAM" id="MobiDB-lite"/>
    </source>
</evidence>
<proteinExistence type="predicted"/>
<feature type="region of interest" description="Disordered" evidence="1">
    <location>
        <begin position="1"/>
        <end position="26"/>
    </location>
</feature>
<keyword evidence="3" id="KW-1185">Reference proteome</keyword>
<dbReference type="InterPro" id="IPR011049">
    <property type="entry name" value="Serralysin-like_metalloprot_C"/>
</dbReference>
<evidence type="ECO:0008006" key="4">
    <source>
        <dbReference type="Google" id="ProtNLM"/>
    </source>
</evidence>
<dbReference type="RefSeq" id="WP_200487076.1">
    <property type="nucleotide sequence ID" value="NZ_JAEPIV010000029.1"/>
</dbReference>
<protein>
    <recommendedName>
        <fullName evidence="4">Calcium-binding protein</fullName>
    </recommendedName>
</protein>
<evidence type="ECO:0000313" key="2">
    <source>
        <dbReference type="EMBL" id="MBK4722690.1"/>
    </source>
</evidence>
<feature type="compositionally biased region" description="Gly residues" evidence="1">
    <location>
        <begin position="17"/>
        <end position="26"/>
    </location>
</feature>
<accession>A0ABS1I6I9</accession>
<dbReference type="SUPFAM" id="SSF51120">
    <property type="entry name" value="beta-Roll"/>
    <property type="match status" value="1"/>
</dbReference>
<dbReference type="Proteomes" id="UP000654452">
    <property type="component" value="Unassembled WGS sequence"/>
</dbReference>
<reference evidence="2 3" key="1">
    <citation type="submission" date="2021-01" db="EMBL/GenBank/DDBJ databases">
        <title>Azospirillum sp. YIM DDC1 draft genome.</title>
        <authorList>
            <person name="Wang Y.-X."/>
        </authorList>
    </citation>
    <scope>NUCLEOTIDE SEQUENCE [LARGE SCALE GENOMIC DNA]</scope>
    <source>
        <strain evidence="2 3">YIM DDC1</strain>
    </source>
</reference>
<gene>
    <name evidence="2" type="ORF">JJL56_27930</name>
</gene>
<evidence type="ECO:0000313" key="3">
    <source>
        <dbReference type="Proteomes" id="UP000654452"/>
    </source>
</evidence>
<dbReference type="EMBL" id="JAEPIV010000029">
    <property type="protein sequence ID" value="MBK4722690.1"/>
    <property type="molecule type" value="Genomic_DNA"/>
</dbReference>
<sequence length="55" mass="5520">MDELMGGGDDYLDEGAGHGMLDGGMGNDALVEDSGADAFLVGPDSGGNVVRDFEA</sequence>
<dbReference type="Gene3D" id="2.150.10.10">
    <property type="entry name" value="Serralysin-like metalloprotease, C-terminal"/>
    <property type="match status" value="1"/>
</dbReference>
<comment type="caution">
    <text evidence="2">The sequence shown here is derived from an EMBL/GenBank/DDBJ whole genome shotgun (WGS) entry which is preliminary data.</text>
</comment>
<organism evidence="2 3">
    <name type="scientific">Azospirillum aestuarii</name>
    <dbReference type="NCBI Taxonomy" id="2802052"/>
    <lineage>
        <taxon>Bacteria</taxon>
        <taxon>Pseudomonadati</taxon>
        <taxon>Pseudomonadota</taxon>
        <taxon>Alphaproteobacteria</taxon>
        <taxon>Rhodospirillales</taxon>
        <taxon>Azospirillaceae</taxon>
        <taxon>Azospirillum</taxon>
    </lineage>
</organism>
<name>A0ABS1I6I9_9PROT</name>